<dbReference type="AlphaFoldDB" id="A0A6A5ZLA7"/>
<dbReference type="EMBL" id="ML977315">
    <property type="protein sequence ID" value="KAF2119643.1"/>
    <property type="molecule type" value="Genomic_DNA"/>
</dbReference>
<sequence length="473" mass="51876">MKLTDNIIFTFLLGFVGATAASIAASNEALASTTSLVIPSSTTPTYPSGPPPEIFPSRIPDIPEDDFECWTSQISWSSLSTQIQYADETEYRQFKRTLRSYTTSSYLSQATFGPEPDKILCDGYKRVTGQATPTRTDIYTTFVVNSPSVSTFYPPKPTCTIDSYGSVCSKAYVSETSIVDRIKSAGYTTDFPLDNPYDITSILKPPCETLYTYITTPTAVTCSLDKNLLQYKVLYWPVQTAGNFCAPGNVSHVTVEPTQTISGLPNTARYKDLVMTSPTVYYMLDNAQMHTFAGMTSYTRYSAFTPLGTPVGHITMSQDPRVTPLSSAITDFKPHGGRHGWYEPITLKAPFQLEDLNTVPYSHYSGPSVTYYGASGTIYQGLFTPLYTFPPGVQSKNRQWEVCDTMVLGDVYPSYIALPTESFQERNTPWTHTWSEAALPTPSDNGDTDDGNKVEAIPGTGVGAEGPVVTEAV</sequence>
<organism evidence="2 3">
    <name type="scientific">Lophiotrema nucula</name>
    <dbReference type="NCBI Taxonomy" id="690887"/>
    <lineage>
        <taxon>Eukaryota</taxon>
        <taxon>Fungi</taxon>
        <taxon>Dikarya</taxon>
        <taxon>Ascomycota</taxon>
        <taxon>Pezizomycotina</taxon>
        <taxon>Dothideomycetes</taxon>
        <taxon>Pleosporomycetidae</taxon>
        <taxon>Pleosporales</taxon>
        <taxon>Lophiotremataceae</taxon>
        <taxon>Lophiotrema</taxon>
    </lineage>
</organism>
<accession>A0A6A5ZLA7</accession>
<evidence type="ECO:0000256" key="1">
    <source>
        <dbReference type="SAM" id="SignalP"/>
    </source>
</evidence>
<gene>
    <name evidence="2" type="ORF">BDV96DRAFT_642659</name>
</gene>
<dbReference type="OrthoDB" id="3945787at2759"/>
<reference evidence="2" key="1">
    <citation type="journal article" date="2020" name="Stud. Mycol.">
        <title>101 Dothideomycetes genomes: a test case for predicting lifestyles and emergence of pathogens.</title>
        <authorList>
            <person name="Haridas S."/>
            <person name="Albert R."/>
            <person name="Binder M."/>
            <person name="Bloem J."/>
            <person name="Labutti K."/>
            <person name="Salamov A."/>
            <person name="Andreopoulos B."/>
            <person name="Baker S."/>
            <person name="Barry K."/>
            <person name="Bills G."/>
            <person name="Bluhm B."/>
            <person name="Cannon C."/>
            <person name="Castanera R."/>
            <person name="Culley D."/>
            <person name="Daum C."/>
            <person name="Ezra D."/>
            <person name="Gonzalez J."/>
            <person name="Henrissat B."/>
            <person name="Kuo A."/>
            <person name="Liang C."/>
            <person name="Lipzen A."/>
            <person name="Lutzoni F."/>
            <person name="Magnuson J."/>
            <person name="Mondo S."/>
            <person name="Nolan M."/>
            <person name="Ohm R."/>
            <person name="Pangilinan J."/>
            <person name="Park H.-J."/>
            <person name="Ramirez L."/>
            <person name="Alfaro M."/>
            <person name="Sun H."/>
            <person name="Tritt A."/>
            <person name="Yoshinaga Y."/>
            <person name="Zwiers L.-H."/>
            <person name="Turgeon B."/>
            <person name="Goodwin S."/>
            <person name="Spatafora J."/>
            <person name="Crous P."/>
            <person name="Grigoriev I."/>
        </authorList>
    </citation>
    <scope>NUCLEOTIDE SEQUENCE</scope>
    <source>
        <strain evidence="2">CBS 627.86</strain>
    </source>
</reference>
<name>A0A6A5ZLA7_9PLEO</name>
<feature type="chain" id="PRO_5025383226" evidence="1">
    <location>
        <begin position="21"/>
        <end position="473"/>
    </location>
</feature>
<keyword evidence="1" id="KW-0732">Signal</keyword>
<evidence type="ECO:0000313" key="3">
    <source>
        <dbReference type="Proteomes" id="UP000799770"/>
    </source>
</evidence>
<evidence type="ECO:0000313" key="2">
    <source>
        <dbReference type="EMBL" id="KAF2119643.1"/>
    </source>
</evidence>
<feature type="signal peptide" evidence="1">
    <location>
        <begin position="1"/>
        <end position="20"/>
    </location>
</feature>
<protein>
    <submittedName>
        <fullName evidence="2">Uncharacterized protein</fullName>
    </submittedName>
</protein>
<proteinExistence type="predicted"/>
<dbReference type="Proteomes" id="UP000799770">
    <property type="component" value="Unassembled WGS sequence"/>
</dbReference>
<keyword evidence="3" id="KW-1185">Reference proteome</keyword>